<reference evidence="6 7" key="1">
    <citation type="submission" date="2018-01" db="EMBL/GenBank/DDBJ databases">
        <title>Draft genome of the strawberry crown rot pathogen Phytophthora cactorum.</title>
        <authorList>
            <person name="Armitage A.D."/>
            <person name="Lysoe E."/>
            <person name="Nellist C.F."/>
            <person name="Harrison R.J."/>
            <person name="Brurberg M.B."/>
        </authorList>
    </citation>
    <scope>NUCLEOTIDE SEQUENCE [LARGE SCALE GENOMIC DNA]</scope>
    <source>
        <strain evidence="6 7">10300</strain>
    </source>
</reference>
<dbReference type="Proteomes" id="UP000736787">
    <property type="component" value="Unassembled WGS sequence"/>
</dbReference>
<evidence type="ECO:0000313" key="7">
    <source>
        <dbReference type="Proteomes" id="UP000251314"/>
    </source>
</evidence>
<dbReference type="AlphaFoldDB" id="A0A329SZ69"/>
<evidence type="ECO:0000313" key="3">
    <source>
        <dbReference type="EMBL" id="KAG2926802.1"/>
    </source>
</evidence>
<dbReference type="EMBL" id="RCMI01000478">
    <property type="protein sequence ID" value="KAG2908981.1"/>
    <property type="molecule type" value="Genomic_DNA"/>
</dbReference>
<dbReference type="VEuPathDB" id="FungiDB:PC110_g1825"/>
<dbReference type="Proteomes" id="UP000735874">
    <property type="component" value="Unassembled WGS sequence"/>
</dbReference>
<dbReference type="EMBL" id="RCMK01000471">
    <property type="protein sequence ID" value="KAG2926802.1"/>
    <property type="molecule type" value="Genomic_DNA"/>
</dbReference>
<dbReference type="Proteomes" id="UP000251314">
    <property type="component" value="Unassembled WGS sequence"/>
</dbReference>
<dbReference type="STRING" id="29920.A0A329SZ69"/>
<dbReference type="EMBL" id="RCMV01000270">
    <property type="protein sequence ID" value="KAG3220304.1"/>
    <property type="molecule type" value="Genomic_DNA"/>
</dbReference>
<dbReference type="InterPro" id="IPR036397">
    <property type="entry name" value="RNaseH_sf"/>
</dbReference>
<evidence type="ECO:0000313" key="6">
    <source>
        <dbReference type="EMBL" id="RAW41950.1"/>
    </source>
</evidence>
<dbReference type="Proteomes" id="UP000697107">
    <property type="component" value="Unassembled WGS sequence"/>
</dbReference>
<evidence type="ECO:0000313" key="1">
    <source>
        <dbReference type="EMBL" id="KAG2853218.1"/>
    </source>
</evidence>
<accession>A0A329SZ69</accession>
<name>A0A329SZ69_9STRA</name>
<gene>
    <name evidence="6" type="ORF">PC110_g1825</name>
    <name evidence="1" type="ORF">PC113_g14352</name>
    <name evidence="2" type="ORF">PC115_g13421</name>
    <name evidence="3" type="ORF">PC117_g14756</name>
    <name evidence="4" type="ORF">PC118_g14068</name>
    <name evidence="5" type="ORF">PC129_g8943</name>
</gene>
<keyword evidence="7" id="KW-1185">Reference proteome</keyword>
<evidence type="ECO:0000313" key="2">
    <source>
        <dbReference type="EMBL" id="KAG2908981.1"/>
    </source>
</evidence>
<reference evidence="5" key="2">
    <citation type="submission" date="2018-05" db="EMBL/GenBank/DDBJ databases">
        <title>Effector identification in a new, highly contiguous assembly of the strawberry crown rot pathogen Phytophthora cactorum.</title>
        <authorList>
            <person name="Armitage A.D."/>
            <person name="Nellist C.F."/>
            <person name="Bates H."/>
            <person name="Vickerstaff R.J."/>
            <person name="Harrison R.J."/>
        </authorList>
    </citation>
    <scope>NUCLEOTIDE SEQUENCE</scope>
    <source>
        <strain evidence="1">15-7</strain>
        <strain evidence="2">4032</strain>
        <strain evidence="3">4040</strain>
        <strain evidence="4">P415</strain>
        <strain evidence="5">P421</strain>
    </source>
</reference>
<proteinExistence type="predicted"/>
<dbReference type="OrthoDB" id="115694at2759"/>
<dbReference type="Proteomes" id="UP000760860">
    <property type="component" value="Unassembled WGS sequence"/>
</dbReference>
<dbReference type="Proteomes" id="UP000774804">
    <property type="component" value="Unassembled WGS sequence"/>
</dbReference>
<sequence length="92" mass="10264">MELHRTAGRVSVWRRTHEAFSDKCVLPTFKSGRLAVMVWGYICGNGVGTLHIYSESVTGEYYRHILQSEIPITNLLNGLPAQTSFVQNNAPA</sequence>
<evidence type="ECO:0000313" key="4">
    <source>
        <dbReference type="EMBL" id="KAG2975209.1"/>
    </source>
</evidence>
<organism evidence="6 7">
    <name type="scientific">Phytophthora cactorum</name>
    <dbReference type="NCBI Taxonomy" id="29920"/>
    <lineage>
        <taxon>Eukaryota</taxon>
        <taxon>Sar</taxon>
        <taxon>Stramenopiles</taxon>
        <taxon>Oomycota</taxon>
        <taxon>Peronosporomycetes</taxon>
        <taxon>Peronosporales</taxon>
        <taxon>Peronosporaceae</taxon>
        <taxon>Phytophthora</taxon>
    </lineage>
</organism>
<dbReference type="Gene3D" id="3.30.420.10">
    <property type="entry name" value="Ribonuclease H-like superfamily/Ribonuclease H"/>
    <property type="match status" value="1"/>
</dbReference>
<dbReference type="EMBL" id="RCMG01000492">
    <property type="protein sequence ID" value="KAG2853218.1"/>
    <property type="molecule type" value="Genomic_DNA"/>
</dbReference>
<dbReference type="EMBL" id="MJFZ01000022">
    <property type="protein sequence ID" value="RAW41950.1"/>
    <property type="molecule type" value="Genomic_DNA"/>
</dbReference>
<dbReference type="GO" id="GO:0003676">
    <property type="term" value="F:nucleic acid binding"/>
    <property type="evidence" value="ECO:0007669"/>
    <property type="project" value="InterPro"/>
</dbReference>
<evidence type="ECO:0000313" key="5">
    <source>
        <dbReference type="EMBL" id="KAG3220304.1"/>
    </source>
</evidence>
<comment type="caution">
    <text evidence="6">The sequence shown here is derived from an EMBL/GenBank/DDBJ whole genome shotgun (WGS) entry which is preliminary data.</text>
</comment>
<protein>
    <submittedName>
        <fullName evidence="6">Uncharacterized protein</fullName>
    </submittedName>
</protein>
<dbReference type="EMBL" id="RCML01000501">
    <property type="protein sequence ID" value="KAG2975209.1"/>
    <property type="molecule type" value="Genomic_DNA"/>
</dbReference>